<dbReference type="Gene3D" id="3.30.2310.20">
    <property type="entry name" value="RelE-like"/>
    <property type="match status" value="1"/>
</dbReference>
<reference evidence="7 8" key="1">
    <citation type="submission" date="2016-11" db="EMBL/GenBank/DDBJ databases">
        <title>Study of marine rhodopsin-containing bacteria.</title>
        <authorList>
            <person name="Yoshizawa S."/>
            <person name="Kumagai Y."/>
            <person name="Kogure K."/>
        </authorList>
    </citation>
    <scope>NUCLEOTIDE SEQUENCE [LARGE SCALE GENOMIC DNA]</scope>
    <source>
        <strain evidence="7 8">SG-29</strain>
    </source>
</reference>
<dbReference type="AlphaFoldDB" id="A0A259TY71"/>
<dbReference type="InParanoid" id="A0A259TY71"/>
<protein>
    <recommendedName>
        <fullName evidence="6">Putative mRNA interferase YoeB</fullName>
    </recommendedName>
</protein>
<evidence type="ECO:0000256" key="4">
    <source>
        <dbReference type="ARBA" id="ARBA00022759"/>
    </source>
</evidence>
<dbReference type="PANTHER" id="PTHR38039">
    <property type="entry name" value="TOXIN YOEB"/>
    <property type="match status" value="1"/>
</dbReference>
<evidence type="ECO:0000256" key="2">
    <source>
        <dbReference type="ARBA" id="ARBA00022649"/>
    </source>
</evidence>
<dbReference type="GO" id="GO:0045892">
    <property type="term" value="P:negative regulation of DNA-templated transcription"/>
    <property type="evidence" value="ECO:0007669"/>
    <property type="project" value="TreeGrafter"/>
</dbReference>
<dbReference type="Proteomes" id="UP000216446">
    <property type="component" value="Unassembled WGS sequence"/>
</dbReference>
<keyword evidence="4" id="KW-0255">Endonuclease</keyword>
<keyword evidence="3" id="KW-0540">Nuclease</keyword>
<dbReference type="GO" id="GO:0004519">
    <property type="term" value="F:endonuclease activity"/>
    <property type="evidence" value="ECO:0007669"/>
    <property type="project" value="UniProtKB-KW"/>
</dbReference>
<dbReference type="NCBIfam" id="TIGR02116">
    <property type="entry name" value="toxin_Txe_YoeB"/>
    <property type="match status" value="1"/>
</dbReference>
<dbReference type="GO" id="GO:0006401">
    <property type="term" value="P:RNA catabolic process"/>
    <property type="evidence" value="ECO:0007669"/>
    <property type="project" value="InterPro"/>
</dbReference>
<comment type="caution">
    <text evidence="7">The sequence shown here is derived from an EMBL/GenBank/DDBJ whole genome shotgun (WGS) entry which is preliminary data.</text>
</comment>
<name>A0A259TY71_9BACT</name>
<evidence type="ECO:0000256" key="1">
    <source>
        <dbReference type="ARBA" id="ARBA00008172"/>
    </source>
</evidence>
<gene>
    <name evidence="7" type="ORF">BSZ36_05785</name>
</gene>
<evidence type="ECO:0000313" key="7">
    <source>
        <dbReference type="EMBL" id="OZC02528.1"/>
    </source>
</evidence>
<dbReference type="FunCoup" id="A0A259TY71">
    <property type="interactions" value="3"/>
</dbReference>
<accession>A0A259TY71</accession>
<dbReference type="OrthoDB" id="9801102at2"/>
<sequence length="88" mass="10181">MRLVRLDPDAVRDLAWWKGRHPQSVHKVVDLIDSIQHRPFDGPGNPEPLIGQLKGLWSRRIDDTHWLVYDVTADGIRVLACRYKLDEG</sequence>
<comment type="similarity">
    <text evidence="1">Belongs to the YoeB family.</text>
</comment>
<dbReference type="GO" id="GO:0016787">
    <property type="term" value="F:hydrolase activity"/>
    <property type="evidence" value="ECO:0007669"/>
    <property type="project" value="UniProtKB-KW"/>
</dbReference>
<dbReference type="PANTHER" id="PTHR38039:SF1">
    <property type="entry name" value="TOXIN YOEB"/>
    <property type="match status" value="1"/>
</dbReference>
<dbReference type="RefSeq" id="WP_094546883.1">
    <property type="nucleotide sequence ID" value="NZ_MQWB01000001.1"/>
</dbReference>
<dbReference type="Pfam" id="PF06769">
    <property type="entry name" value="YoeB_toxin"/>
    <property type="match status" value="1"/>
</dbReference>
<evidence type="ECO:0000256" key="3">
    <source>
        <dbReference type="ARBA" id="ARBA00022722"/>
    </source>
</evidence>
<organism evidence="7 8">
    <name type="scientific">Rubricoccus marinus</name>
    <dbReference type="NCBI Taxonomy" id="716817"/>
    <lineage>
        <taxon>Bacteria</taxon>
        <taxon>Pseudomonadati</taxon>
        <taxon>Rhodothermota</taxon>
        <taxon>Rhodothermia</taxon>
        <taxon>Rhodothermales</taxon>
        <taxon>Rubricoccaceae</taxon>
        <taxon>Rubricoccus</taxon>
    </lineage>
</organism>
<evidence type="ECO:0000256" key="5">
    <source>
        <dbReference type="ARBA" id="ARBA00022801"/>
    </source>
</evidence>
<keyword evidence="5" id="KW-0378">Hydrolase</keyword>
<dbReference type="InterPro" id="IPR009614">
    <property type="entry name" value="YoeB_toxin"/>
</dbReference>
<keyword evidence="8" id="KW-1185">Reference proteome</keyword>
<evidence type="ECO:0000313" key="8">
    <source>
        <dbReference type="Proteomes" id="UP000216446"/>
    </source>
</evidence>
<evidence type="ECO:0000256" key="6">
    <source>
        <dbReference type="ARBA" id="ARBA00030388"/>
    </source>
</evidence>
<keyword evidence="2" id="KW-1277">Toxin-antitoxin system</keyword>
<dbReference type="InterPro" id="IPR035093">
    <property type="entry name" value="RelE/ParE_toxin_dom_sf"/>
</dbReference>
<dbReference type="SUPFAM" id="SSF143011">
    <property type="entry name" value="RelE-like"/>
    <property type="match status" value="1"/>
</dbReference>
<proteinExistence type="inferred from homology"/>
<dbReference type="EMBL" id="MQWB01000001">
    <property type="protein sequence ID" value="OZC02528.1"/>
    <property type="molecule type" value="Genomic_DNA"/>
</dbReference>